<evidence type="ECO:0000256" key="2">
    <source>
        <dbReference type="PROSITE-ProRule" id="PRU00182"/>
    </source>
</evidence>
<dbReference type="PROSITE" id="PS01129">
    <property type="entry name" value="PSI_RLU"/>
    <property type="match status" value="1"/>
</dbReference>
<sequence>MQDRLLEKLTVPHLDERKRLSDIAPELFKALPSKKSIKKAIKSGHVYIDEKRGQTADFIKGGEVLELFENKKAVVKPTIEYPIEVVFEDDYLAVVHKPAGILVSGNKKITLENSLPSNLKRSTQPDALDRPEPIHRLDYPTSGALLIGKTQEAVIALNKVFESRSINKQYLAITIGEMPVNGIIEGEVDGKRAKSAYKVLKSEISERFTYLNLVELTLFTGRRHQLRKHLSSIGNPILGDAEYGKEGLILKGKGLYLHSYLLEFTHPFTNEKMKVVAPVPKKFKKIFDWD</sequence>
<comment type="similarity">
    <text evidence="1">Belongs to the pseudouridine synthase RluA family.</text>
</comment>
<dbReference type="EMBL" id="JAPDPJ010000061">
    <property type="protein sequence ID" value="MCW3788664.1"/>
    <property type="molecule type" value="Genomic_DNA"/>
</dbReference>
<keyword evidence="2" id="KW-0694">RNA-binding</keyword>
<dbReference type="GO" id="GO:0140098">
    <property type="term" value="F:catalytic activity, acting on RNA"/>
    <property type="evidence" value="ECO:0007669"/>
    <property type="project" value="UniProtKB-ARBA"/>
</dbReference>
<comment type="caution">
    <text evidence="4">The sequence shown here is derived from an EMBL/GenBank/DDBJ whole genome shotgun (WGS) entry which is preliminary data.</text>
</comment>
<proteinExistence type="inferred from homology"/>
<dbReference type="GO" id="GO:0003723">
    <property type="term" value="F:RNA binding"/>
    <property type="evidence" value="ECO:0007669"/>
    <property type="project" value="UniProtKB-KW"/>
</dbReference>
<dbReference type="CDD" id="cd02869">
    <property type="entry name" value="PseudoU_synth_RluA_like"/>
    <property type="match status" value="1"/>
</dbReference>
<gene>
    <name evidence="4" type="ORF">OM075_19500</name>
</gene>
<dbReference type="Gene3D" id="3.30.2350.10">
    <property type="entry name" value="Pseudouridine synthase"/>
    <property type="match status" value="1"/>
</dbReference>
<feature type="domain" description="Pseudouridine synthase RsuA/RluA-like" evidence="3">
    <location>
        <begin position="92"/>
        <end position="232"/>
    </location>
</feature>
<name>A0AAE3M884_9BACT</name>
<evidence type="ECO:0000313" key="4">
    <source>
        <dbReference type="EMBL" id="MCW3788664.1"/>
    </source>
</evidence>
<dbReference type="PANTHER" id="PTHR21600">
    <property type="entry name" value="MITOCHONDRIAL RNA PSEUDOURIDINE SYNTHASE"/>
    <property type="match status" value="1"/>
</dbReference>
<reference evidence="4" key="1">
    <citation type="submission" date="2022-10" db="EMBL/GenBank/DDBJ databases">
        <authorList>
            <person name="Yu W.X."/>
        </authorList>
    </citation>
    <scope>NUCLEOTIDE SEQUENCE</scope>
    <source>
        <strain evidence="4">AAT</strain>
    </source>
</reference>
<evidence type="ECO:0000313" key="5">
    <source>
        <dbReference type="Proteomes" id="UP001209229"/>
    </source>
</evidence>
<dbReference type="AlphaFoldDB" id="A0AAE3M884"/>
<evidence type="ECO:0000259" key="3">
    <source>
        <dbReference type="Pfam" id="PF00849"/>
    </source>
</evidence>
<accession>A0AAE3M884</accession>
<dbReference type="GO" id="GO:0000455">
    <property type="term" value="P:enzyme-directed rRNA pseudouridine synthesis"/>
    <property type="evidence" value="ECO:0007669"/>
    <property type="project" value="TreeGrafter"/>
</dbReference>
<organism evidence="4 5">
    <name type="scientific">Plebeiibacterium sediminum</name>
    <dbReference type="NCBI Taxonomy" id="2992112"/>
    <lineage>
        <taxon>Bacteria</taxon>
        <taxon>Pseudomonadati</taxon>
        <taxon>Bacteroidota</taxon>
        <taxon>Bacteroidia</taxon>
        <taxon>Marinilabiliales</taxon>
        <taxon>Marinilabiliaceae</taxon>
        <taxon>Plebeiibacterium</taxon>
    </lineage>
</organism>
<dbReference type="RefSeq" id="WP_301192222.1">
    <property type="nucleotide sequence ID" value="NZ_JAPDPJ010000061.1"/>
</dbReference>
<dbReference type="SUPFAM" id="SSF55120">
    <property type="entry name" value="Pseudouridine synthase"/>
    <property type="match status" value="1"/>
</dbReference>
<dbReference type="GO" id="GO:0009982">
    <property type="term" value="F:pseudouridine synthase activity"/>
    <property type="evidence" value="ECO:0007669"/>
    <property type="project" value="InterPro"/>
</dbReference>
<dbReference type="InterPro" id="IPR050188">
    <property type="entry name" value="RluA_PseudoU_synthase"/>
</dbReference>
<dbReference type="Proteomes" id="UP001209229">
    <property type="component" value="Unassembled WGS sequence"/>
</dbReference>
<dbReference type="PANTHER" id="PTHR21600:SF87">
    <property type="entry name" value="RNA PSEUDOURIDYLATE SYNTHASE DOMAIN-CONTAINING PROTEIN 1"/>
    <property type="match status" value="1"/>
</dbReference>
<dbReference type="InterPro" id="IPR006145">
    <property type="entry name" value="PsdUridine_synth_RsuA/RluA"/>
</dbReference>
<dbReference type="InterPro" id="IPR020103">
    <property type="entry name" value="PsdUridine_synth_cat_dom_sf"/>
</dbReference>
<dbReference type="PROSITE" id="PS50889">
    <property type="entry name" value="S4"/>
    <property type="match status" value="1"/>
</dbReference>
<dbReference type="InterPro" id="IPR006224">
    <property type="entry name" value="PsdUridine_synth_RluA-like_CS"/>
</dbReference>
<dbReference type="Pfam" id="PF00849">
    <property type="entry name" value="PseudoU_synth_2"/>
    <property type="match status" value="1"/>
</dbReference>
<evidence type="ECO:0000256" key="1">
    <source>
        <dbReference type="ARBA" id="ARBA00010876"/>
    </source>
</evidence>
<protein>
    <submittedName>
        <fullName evidence="4">RluA family pseudouridine synthase</fullName>
    </submittedName>
</protein>
<keyword evidence="5" id="KW-1185">Reference proteome</keyword>